<proteinExistence type="predicted"/>
<dbReference type="EMBL" id="JAKZEL010000016">
    <property type="protein sequence ID" value="KAI4536144.1"/>
    <property type="molecule type" value="Genomic_DNA"/>
</dbReference>
<protein>
    <submittedName>
        <fullName evidence="1">Uncharacterized protein</fullName>
    </submittedName>
</protein>
<dbReference type="Proteomes" id="UP001214576">
    <property type="component" value="Unassembled WGS sequence"/>
</dbReference>
<gene>
    <name evidence="1" type="ORF">MG293_013536</name>
</gene>
<organism evidence="1 2">
    <name type="scientific">Ovis ammon polii</name>
    <dbReference type="NCBI Taxonomy" id="230172"/>
    <lineage>
        <taxon>Eukaryota</taxon>
        <taxon>Metazoa</taxon>
        <taxon>Chordata</taxon>
        <taxon>Craniata</taxon>
        <taxon>Vertebrata</taxon>
        <taxon>Euteleostomi</taxon>
        <taxon>Mammalia</taxon>
        <taxon>Eutheria</taxon>
        <taxon>Laurasiatheria</taxon>
        <taxon>Artiodactyla</taxon>
        <taxon>Ruminantia</taxon>
        <taxon>Pecora</taxon>
        <taxon>Bovidae</taxon>
        <taxon>Caprinae</taxon>
        <taxon>Ovis</taxon>
    </lineage>
</organism>
<reference evidence="1" key="1">
    <citation type="submission" date="2022-03" db="EMBL/GenBank/DDBJ databases">
        <title>Genomic analyses of argali, domestic sheep and their hybrids provide insights into chromosomal evolution, heterosis and genetic basis of agronomic traits.</title>
        <authorList>
            <person name="Li M."/>
        </authorList>
    </citation>
    <scope>NUCLEOTIDE SEQUENCE</scope>
    <source>
        <strain evidence="1">CAU-MHL-2022a</strain>
        <tissue evidence="1">Skin</tissue>
    </source>
</reference>
<dbReference type="AlphaFoldDB" id="A0AAD4U1A7"/>
<keyword evidence="2" id="KW-1185">Reference proteome</keyword>
<comment type="caution">
    <text evidence="1">The sequence shown here is derived from an EMBL/GenBank/DDBJ whole genome shotgun (WGS) entry which is preliminary data.</text>
</comment>
<evidence type="ECO:0000313" key="2">
    <source>
        <dbReference type="Proteomes" id="UP001214576"/>
    </source>
</evidence>
<accession>A0AAD4U1A7</accession>
<sequence>MIFINKMQDQLLPEKACGLALPPNPTLLTVPALVSLLLGISMDTEPKTDQPSVHYTEHYGGHCAINRSDDRWSLLFSEVEKRITRHCLQRSCGVPEPAPGMVCDKSEDHTGVAMGVEFGPPVCTSGAADSQHSRTMVVLEPGTALQLHLGDEVLLLVLLRPTAHTLQEGLLFEDICTQIMQKKMKDAHPLHCAGGSAFKELRSQRTPPWISPPWDPGCSAPRGGEAFVMVGAWGPEFSKPLLHMQGKPQNCRHLLGQF</sequence>
<name>A0AAD4U1A7_OVIAM</name>
<evidence type="ECO:0000313" key="1">
    <source>
        <dbReference type="EMBL" id="KAI4536144.1"/>
    </source>
</evidence>